<evidence type="ECO:0000313" key="5">
    <source>
        <dbReference type="Proteomes" id="UP000256690"/>
    </source>
</evidence>
<feature type="signal peptide" evidence="2">
    <location>
        <begin position="1"/>
        <end position="17"/>
    </location>
</feature>
<dbReference type="AlphaFoldDB" id="A0A3D8QJ13"/>
<protein>
    <recommendedName>
        <fullName evidence="3">AB hydrolase-1 domain-containing protein</fullName>
    </recommendedName>
</protein>
<dbReference type="EMBL" id="PVWQ01000016">
    <property type="protein sequence ID" value="RDW61813.1"/>
    <property type="molecule type" value="Genomic_DNA"/>
</dbReference>
<dbReference type="InterPro" id="IPR005152">
    <property type="entry name" value="Lipase_secreted"/>
</dbReference>
<proteinExistence type="predicted"/>
<accession>A0A3D8QJ13</accession>
<keyword evidence="2" id="KW-0732">Signal</keyword>
<feature type="chain" id="PRO_5017624364" description="AB hydrolase-1 domain-containing protein" evidence="2">
    <location>
        <begin position="18"/>
        <end position="578"/>
    </location>
</feature>
<evidence type="ECO:0000259" key="3">
    <source>
        <dbReference type="Pfam" id="PF12697"/>
    </source>
</evidence>
<gene>
    <name evidence="4" type="ORF">DSM5745_10485</name>
</gene>
<evidence type="ECO:0000256" key="1">
    <source>
        <dbReference type="SAM" id="MobiDB-lite"/>
    </source>
</evidence>
<comment type="caution">
    <text evidence="4">The sequence shown here is derived from an EMBL/GenBank/DDBJ whole genome shotgun (WGS) entry which is preliminary data.</text>
</comment>
<dbReference type="PANTHER" id="PTHR34853">
    <property type="match status" value="1"/>
</dbReference>
<dbReference type="Gene3D" id="3.40.50.1820">
    <property type="entry name" value="alpha/beta hydrolase"/>
    <property type="match status" value="1"/>
</dbReference>
<dbReference type="Proteomes" id="UP000256690">
    <property type="component" value="Unassembled WGS sequence"/>
</dbReference>
<dbReference type="GeneID" id="38120855"/>
<sequence length="578" mass="63569">MPLADIIVLLIISYAIGGSRDSLPVFLLGMLLLNSATDIHIPPSLRDELDRSTTCDRACQRRVVGGVLYERENHAHEPLDAFYAVPVHGTFDSARPGTVLKVEAHTEVAKYTIPSGLTMSRIMYASRSLNGTIVPVSAFVLWPYVPFDYDDLNRPDDAASSAGMGFPIVAWAHGSSGLFAPCAPSNYRSLQYNFMMVYALALEGFAVIATDYAGLGVTLPDGQDHAWLAGPAGADDVAYAIEAARTAFPDVLQRDGPFVTMGHSQGGHVSWAFAERMVERPVPGYRGSIAISPPTDVIEWVRRAQRAVDKHLHDSSLTQFQLPPWVQGGLNIQPRVIAGITAVYPEYNYSGMSEISYDRWHHILKPLQGCMATDSLAFSFSEPKTKKHWTRNRVVKKWAKAVSVGGKRIEGPLLVIAGEEDVVPVGMLRDAVQTTCKVSENRNQSLELVTYEGMGHFPVIQASRALWMRWVKERVTDRADAGEDMAAPGMNGSQSHYVGESSMQGLWMQWANGWIRPGFDGHAQDMRDSRGKEGGEGRSHCGSEKVMHGFNANYTVHSTPPNWLVGLAPVGEEWKYLL</sequence>
<dbReference type="Pfam" id="PF12697">
    <property type="entry name" value="Abhydrolase_6"/>
    <property type="match status" value="1"/>
</dbReference>
<name>A0A3D8QJ13_9EURO</name>
<dbReference type="PANTHER" id="PTHR34853:SF1">
    <property type="entry name" value="LIPASE 5"/>
    <property type="match status" value="1"/>
</dbReference>
<dbReference type="InterPro" id="IPR029058">
    <property type="entry name" value="AB_hydrolase_fold"/>
</dbReference>
<dbReference type="GO" id="GO:0004806">
    <property type="term" value="F:triacylglycerol lipase activity"/>
    <property type="evidence" value="ECO:0007669"/>
    <property type="project" value="InterPro"/>
</dbReference>
<feature type="compositionally biased region" description="Basic and acidic residues" evidence="1">
    <location>
        <begin position="522"/>
        <end position="541"/>
    </location>
</feature>
<dbReference type="GO" id="GO:0016042">
    <property type="term" value="P:lipid catabolic process"/>
    <property type="evidence" value="ECO:0007669"/>
    <property type="project" value="InterPro"/>
</dbReference>
<evidence type="ECO:0000313" key="4">
    <source>
        <dbReference type="EMBL" id="RDW61813.1"/>
    </source>
</evidence>
<feature type="domain" description="AB hydrolase-1" evidence="3">
    <location>
        <begin position="178"/>
        <end position="462"/>
    </location>
</feature>
<feature type="region of interest" description="Disordered" evidence="1">
    <location>
        <begin position="521"/>
        <end position="541"/>
    </location>
</feature>
<organism evidence="4 5">
    <name type="scientific">Aspergillus mulundensis</name>
    <dbReference type="NCBI Taxonomy" id="1810919"/>
    <lineage>
        <taxon>Eukaryota</taxon>
        <taxon>Fungi</taxon>
        <taxon>Dikarya</taxon>
        <taxon>Ascomycota</taxon>
        <taxon>Pezizomycotina</taxon>
        <taxon>Eurotiomycetes</taxon>
        <taxon>Eurotiomycetidae</taxon>
        <taxon>Eurotiales</taxon>
        <taxon>Aspergillaceae</taxon>
        <taxon>Aspergillus</taxon>
        <taxon>Aspergillus subgen. Nidulantes</taxon>
    </lineage>
</organism>
<evidence type="ECO:0000256" key="2">
    <source>
        <dbReference type="SAM" id="SignalP"/>
    </source>
</evidence>
<dbReference type="InterPro" id="IPR000073">
    <property type="entry name" value="AB_hydrolase_1"/>
</dbReference>
<reference evidence="4 5" key="1">
    <citation type="journal article" date="2018" name="IMA Fungus">
        <title>IMA Genome-F 9: Draft genome sequence of Annulohypoxylon stygium, Aspergillus mulundensis, Berkeleyomyces basicola (syn. Thielaviopsis basicola), Ceratocystis smalleyi, two Cercospora beticola strains, Coleophoma cylindrospora, Fusarium fracticaudum, Phialophora cf. hyalina, and Morchella septimelata.</title>
        <authorList>
            <person name="Wingfield B.D."/>
            <person name="Bills G.F."/>
            <person name="Dong Y."/>
            <person name="Huang W."/>
            <person name="Nel W.J."/>
            <person name="Swalarsk-Parry B.S."/>
            <person name="Vaghefi N."/>
            <person name="Wilken P.M."/>
            <person name="An Z."/>
            <person name="de Beer Z.W."/>
            <person name="De Vos L."/>
            <person name="Chen L."/>
            <person name="Duong T.A."/>
            <person name="Gao Y."/>
            <person name="Hammerbacher A."/>
            <person name="Kikkert J.R."/>
            <person name="Li Y."/>
            <person name="Li H."/>
            <person name="Li K."/>
            <person name="Li Q."/>
            <person name="Liu X."/>
            <person name="Ma X."/>
            <person name="Naidoo K."/>
            <person name="Pethybridge S.J."/>
            <person name="Sun J."/>
            <person name="Steenkamp E.T."/>
            <person name="van der Nest M.A."/>
            <person name="van Wyk S."/>
            <person name="Wingfield M.J."/>
            <person name="Xiong C."/>
            <person name="Yue Q."/>
            <person name="Zhang X."/>
        </authorList>
    </citation>
    <scope>NUCLEOTIDE SEQUENCE [LARGE SCALE GENOMIC DNA]</scope>
    <source>
        <strain evidence="4 5">DSM 5745</strain>
    </source>
</reference>
<keyword evidence="5" id="KW-1185">Reference proteome</keyword>
<dbReference type="OrthoDB" id="5382058at2759"/>
<dbReference type="RefSeq" id="XP_026598944.1">
    <property type="nucleotide sequence ID" value="XM_026752501.1"/>
</dbReference>
<dbReference type="SUPFAM" id="SSF53474">
    <property type="entry name" value="alpha/beta-Hydrolases"/>
    <property type="match status" value="1"/>
</dbReference>